<feature type="domain" description="Luciferase-like" evidence="3">
    <location>
        <begin position="45"/>
        <end position="331"/>
    </location>
</feature>
<dbReference type="Pfam" id="PF00296">
    <property type="entry name" value="Bac_luciferase"/>
    <property type="match status" value="1"/>
</dbReference>
<evidence type="ECO:0000313" key="4">
    <source>
        <dbReference type="EMBL" id="EFH96141.1"/>
    </source>
</evidence>
<dbReference type="Proteomes" id="UP000003455">
    <property type="component" value="Chromosome"/>
</dbReference>
<dbReference type="GO" id="GO:0004497">
    <property type="term" value="F:monooxygenase activity"/>
    <property type="evidence" value="ECO:0007669"/>
    <property type="project" value="UniProtKB-KW"/>
</dbReference>
<dbReference type="Gene3D" id="3.20.20.30">
    <property type="entry name" value="Luciferase-like domain"/>
    <property type="match status" value="1"/>
</dbReference>
<comment type="caution">
    <text evidence="4">The sequence shown here is derived from an EMBL/GenBank/DDBJ whole genome shotgun (WGS) entry which is preliminary data.</text>
</comment>
<name>A0A0E1XK34_STAAU</name>
<keyword evidence="1" id="KW-0560">Oxidoreductase</keyword>
<dbReference type="HOGENOM" id="CLU_027853_8_0_9"/>
<keyword evidence="2 4" id="KW-0503">Monooxygenase</keyword>
<dbReference type="GO" id="GO:0005829">
    <property type="term" value="C:cytosol"/>
    <property type="evidence" value="ECO:0007669"/>
    <property type="project" value="TreeGrafter"/>
</dbReference>
<dbReference type="PANTHER" id="PTHR30137:SF8">
    <property type="entry name" value="BLR5498 PROTEIN"/>
    <property type="match status" value="1"/>
</dbReference>
<sequence length="369" mass="41066">MNKLKVSYTKYKGECLMAKLEMNKNTPLEFGLYSLGDHLLNPFKGEKVSYEQRINEIIEASKLADEAGIDVFAVGESHQEHFTTQAHTVVLGAIAQATKHIKVSSSSTIISATDPVRVFEDFATLDLISHGRAEIVAGRASRTGVFDLFGYDLKDYDELFEEKLGLLLELNKTERITWSGKYRPELRNMKIFPRPIDNTLPIWRAVGGPPASAIKAGKQGVPMMITTLGGPAMNFKGSIDAYRQAATEAGFDASPKSLPVSTASLFYTAKTTQDAMREFYPHLNTGMSFIRGVGYPKQQFANSSDYREALMVGSPQQIIEKILYQHELYGHQRFMAQLDFGGVPFENVMKNIELIGNDIIPAIKKHLSK</sequence>
<organism evidence="4 5">
    <name type="scientific">Staphylococcus aureus subsp. aureus MN8</name>
    <dbReference type="NCBI Taxonomy" id="548470"/>
    <lineage>
        <taxon>Bacteria</taxon>
        <taxon>Bacillati</taxon>
        <taxon>Bacillota</taxon>
        <taxon>Bacilli</taxon>
        <taxon>Bacillales</taxon>
        <taxon>Staphylococcaceae</taxon>
        <taxon>Staphylococcus</taxon>
    </lineage>
</organism>
<accession>A0A0E1XK34</accession>
<dbReference type="GO" id="GO:0016705">
    <property type="term" value="F:oxidoreductase activity, acting on paired donors, with incorporation or reduction of molecular oxygen"/>
    <property type="evidence" value="ECO:0007669"/>
    <property type="project" value="InterPro"/>
</dbReference>
<dbReference type="AlphaFoldDB" id="A0A0E1XK34"/>
<evidence type="ECO:0000259" key="3">
    <source>
        <dbReference type="Pfam" id="PF00296"/>
    </source>
</evidence>
<proteinExistence type="predicted"/>
<dbReference type="InterPro" id="IPR036661">
    <property type="entry name" value="Luciferase-like_sf"/>
</dbReference>
<evidence type="ECO:0000313" key="5">
    <source>
        <dbReference type="Proteomes" id="UP000003455"/>
    </source>
</evidence>
<dbReference type="InterPro" id="IPR011251">
    <property type="entry name" value="Luciferase-like_dom"/>
</dbReference>
<dbReference type="CDD" id="cd00347">
    <property type="entry name" value="Flavin_utilizing_monoxygenases"/>
    <property type="match status" value="1"/>
</dbReference>
<gene>
    <name evidence="4" type="ORF">HMPREF0769_10143</name>
</gene>
<dbReference type="EMBL" id="ACJA02000001">
    <property type="protein sequence ID" value="EFH96141.1"/>
    <property type="molecule type" value="Genomic_DNA"/>
</dbReference>
<reference evidence="4 5" key="1">
    <citation type="submission" date="2010-05" db="EMBL/GenBank/DDBJ databases">
        <authorList>
            <person name="Muzny D."/>
            <person name="Qin X."/>
            <person name="Buhay C."/>
            <person name="Dugan-Rocha S."/>
            <person name="Ding Y."/>
            <person name="Chen G."/>
            <person name="Hawes A."/>
            <person name="Holder M."/>
            <person name="Jhangiani S."/>
            <person name="Johnson A."/>
            <person name="Khan Z."/>
            <person name="Li Z."/>
            <person name="Liu W."/>
            <person name="Liu X."/>
            <person name="Perez L."/>
            <person name="Shen H."/>
            <person name="Wang Q."/>
            <person name="Watt J."/>
            <person name="Xi L."/>
            <person name="Xin Y."/>
            <person name="Zhou J."/>
            <person name="Deng J."/>
            <person name="Jiang H."/>
            <person name="Liu Y."/>
            <person name="Qu J."/>
            <person name="Song X.-Z."/>
            <person name="Zhang L."/>
            <person name="Villasana D."/>
            <person name="Johnson A."/>
            <person name="Liu J."/>
            <person name="Liyanage D."/>
            <person name="Lorensuhewa L."/>
            <person name="Robinson T."/>
            <person name="Song A."/>
            <person name="Song B.-B."/>
            <person name="Dinh H."/>
            <person name="Thornton R."/>
            <person name="Coyle M."/>
            <person name="Francisco L."/>
            <person name="Jackson L."/>
            <person name="Javaid M."/>
            <person name="Korchina V."/>
            <person name="Kovar C."/>
            <person name="Mata R."/>
            <person name="Mathew T."/>
            <person name="Ngo R."/>
            <person name="Nguyen L."/>
            <person name="Nguyen N."/>
            <person name="Okwuonu G."/>
            <person name="Ongeri F."/>
            <person name="Pham C."/>
            <person name="Simmons D."/>
            <person name="Wilczek-Boney K."/>
            <person name="Hale W."/>
            <person name="Jakkamsetti A."/>
            <person name="Pham P."/>
            <person name="Ruth R."/>
            <person name="San Lucas F."/>
            <person name="Warren J."/>
            <person name="Zhang J."/>
            <person name="Zhao Z."/>
            <person name="Zhou C."/>
            <person name="Zhu D."/>
            <person name="Lee S."/>
            <person name="Bess C."/>
            <person name="Blankenburg K."/>
            <person name="Forbes L."/>
            <person name="Fu Q."/>
            <person name="Gubbala S."/>
            <person name="Hirani K."/>
            <person name="Jayaseelan J.C."/>
            <person name="Lara F."/>
            <person name="Munidasa M."/>
            <person name="Palculict T."/>
            <person name="Patil S."/>
            <person name="Pu L.-L."/>
            <person name="Saada N."/>
            <person name="Tang L."/>
            <person name="Weissenberger G."/>
            <person name="Zhu Y."/>
            <person name="Hemphill L."/>
            <person name="Shang Y."/>
            <person name="Youmans B."/>
            <person name="Ayvaz T."/>
            <person name="Ross M."/>
            <person name="Santibanez J."/>
            <person name="Aqrawi P."/>
            <person name="Gross S."/>
            <person name="Joshi V."/>
            <person name="Fowler G."/>
            <person name="Nazareth L."/>
            <person name="Reid J."/>
            <person name="Worley K."/>
            <person name="Petrosino J."/>
            <person name="Highlander S."/>
            <person name="Gibbs R."/>
        </authorList>
    </citation>
    <scope>NUCLEOTIDE SEQUENCE [LARGE SCALE GENOMIC DNA]</scope>
    <source>
        <strain evidence="4 5">MN8</strain>
    </source>
</reference>
<dbReference type="PANTHER" id="PTHR30137">
    <property type="entry name" value="LUCIFERASE-LIKE MONOOXYGENASE"/>
    <property type="match status" value="1"/>
</dbReference>
<evidence type="ECO:0000256" key="2">
    <source>
        <dbReference type="ARBA" id="ARBA00023033"/>
    </source>
</evidence>
<dbReference type="FunFam" id="3.20.20.30:FF:000006">
    <property type="entry name" value="LLM class flavin-dependent oxidoreductase"/>
    <property type="match status" value="1"/>
</dbReference>
<evidence type="ECO:0000256" key="1">
    <source>
        <dbReference type="ARBA" id="ARBA00023002"/>
    </source>
</evidence>
<dbReference type="InterPro" id="IPR050766">
    <property type="entry name" value="Bact_Lucif_Oxidored"/>
</dbReference>
<dbReference type="SUPFAM" id="SSF51679">
    <property type="entry name" value="Bacterial luciferase-like"/>
    <property type="match status" value="1"/>
</dbReference>
<protein>
    <submittedName>
        <fullName evidence="4">Luciferase-like monooxygenase</fullName>
    </submittedName>
</protein>